<dbReference type="PANTHER" id="PTHR31625">
    <property type="match status" value="1"/>
</dbReference>
<evidence type="ECO:0000313" key="4">
    <source>
        <dbReference type="Proteomes" id="UP001311915"/>
    </source>
</evidence>
<dbReference type="Proteomes" id="UP001311915">
    <property type="component" value="Unassembled WGS sequence"/>
</dbReference>
<organism evidence="3 4">
    <name type="scientific">Solanum pinnatisectum</name>
    <name type="common">tansyleaf nightshade</name>
    <dbReference type="NCBI Taxonomy" id="50273"/>
    <lineage>
        <taxon>Eukaryota</taxon>
        <taxon>Viridiplantae</taxon>
        <taxon>Streptophyta</taxon>
        <taxon>Embryophyta</taxon>
        <taxon>Tracheophyta</taxon>
        <taxon>Spermatophyta</taxon>
        <taxon>Magnoliopsida</taxon>
        <taxon>eudicotyledons</taxon>
        <taxon>Gunneridae</taxon>
        <taxon>Pentapetalae</taxon>
        <taxon>asterids</taxon>
        <taxon>lamiids</taxon>
        <taxon>Solanales</taxon>
        <taxon>Solanaceae</taxon>
        <taxon>Solanoideae</taxon>
        <taxon>Solaneae</taxon>
        <taxon>Solanum</taxon>
    </lineage>
</organism>
<dbReference type="GO" id="GO:0016747">
    <property type="term" value="F:acyltransferase activity, transferring groups other than amino-acyl groups"/>
    <property type="evidence" value="ECO:0007669"/>
    <property type="project" value="UniProtKB-ARBA"/>
</dbReference>
<keyword evidence="1" id="KW-0808">Transferase</keyword>
<dbReference type="InterPro" id="IPR023213">
    <property type="entry name" value="CAT-like_dom_sf"/>
</dbReference>
<protein>
    <submittedName>
        <fullName evidence="3">Uncharacterized protein</fullName>
    </submittedName>
</protein>
<dbReference type="InterPro" id="IPR051504">
    <property type="entry name" value="Plant_metabolite_acyltrans"/>
</dbReference>
<dbReference type="AlphaFoldDB" id="A0AAV9LDD9"/>
<reference evidence="3 4" key="1">
    <citation type="submission" date="2023-10" db="EMBL/GenBank/DDBJ databases">
        <title>Genome-Wide Identification Analysis in wild type Solanum Pinnatisectum Reveals Some Genes Defensing Phytophthora Infestans.</title>
        <authorList>
            <person name="Sun C."/>
        </authorList>
    </citation>
    <scope>NUCLEOTIDE SEQUENCE [LARGE SCALE GENOMIC DNA]</scope>
    <source>
        <strain evidence="3">LQN</strain>
        <tissue evidence="3">Leaf</tissue>
    </source>
</reference>
<comment type="caution">
    <text evidence="3">The sequence shown here is derived from an EMBL/GenBank/DDBJ whole genome shotgun (WGS) entry which is preliminary data.</text>
</comment>
<keyword evidence="2" id="KW-0012">Acyltransferase</keyword>
<evidence type="ECO:0000256" key="2">
    <source>
        <dbReference type="ARBA" id="ARBA00023315"/>
    </source>
</evidence>
<keyword evidence="4" id="KW-1185">Reference proteome</keyword>
<evidence type="ECO:0000256" key="1">
    <source>
        <dbReference type="ARBA" id="ARBA00022679"/>
    </source>
</evidence>
<proteinExistence type="predicted"/>
<sequence length="463" mass="51748">MASVIEQCQVAPPHGGAAEVTLPLTYFDHVWLGFHRIRRILFYKLPISKPDFVQNIIPPLKNSLSLTLKHYTPLAGNVACPLDTNGYPELRYVTGDSISVTFSETDMDFNYLIGDHPRNAKDFYHFVPKLGEPKDAPRVQLAPVLAIQVTLFPNLGVSIGFTNHHVVGDGATIVGFIRAWALLHKFGGHEQFLSNELIPFYDRSVVKDPYGQGMSMWEEMKKQNLDMRDIMTPPKHKVRGTFTIKRDDIEKLKNLILNSRRRGSTTLTHVTSFTVTSAYVWTCLIKSGDAIGEEMIIDDSVMESFGCAADFRARFNPPLPQSYFGNCIVACVTGSIRHVDLVGKEGFEIAVELIGEVIQKKMKDEEWVLNGSWLKALDNVDLNRFFSIAGSPKHDLYAADFGWGRATKLEVISLDNDDGGISMSLSKSKDFDGDLEIGLSLSKTRMNAFAAIFTQGLNFLYQV</sequence>
<dbReference type="EMBL" id="JAWPEI010000006">
    <property type="protein sequence ID" value="KAK4723631.1"/>
    <property type="molecule type" value="Genomic_DNA"/>
</dbReference>
<name>A0AAV9LDD9_9SOLN</name>
<dbReference type="Pfam" id="PF02458">
    <property type="entry name" value="Transferase"/>
    <property type="match status" value="1"/>
</dbReference>
<dbReference type="Gene3D" id="3.30.559.10">
    <property type="entry name" value="Chloramphenicol acetyltransferase-like domain"/>
    <property type="match status" value="2"/>
</dbReference>
<accession>A0AAV9LDD9</accession>
<gene>
    <name evidence="3" type="ORF">R3W88_026410</name>
</gene>
<dbReference type="FunFam" id="3.30.559.10:FF:000046">
    <property type="entry name" value="Phenolic glucoside malonyltransferase 1"/>
    <property type="match status" value="1"/>
</dbReference>
<evidence type="ECO:0000313" key="3">
    <source>
        <dbReference type="EMBL" id="KAK4723631.1"/>
    </source>
</evidence>